<reference evidence="11 12" key="1">
    <citation type="submission" date="2018-04" db="EMBL/GenBank/DDBJ databases">
        <title>Novel species isolated from glacier.</title>
        <authorList>
            <person name="Liu Q."/>
            <person name="Xin Y.-H."/>
        </authorList>
    </citation>
    <scope>NUCLEOTIDE SEQUENCE [LARGE SCALE GENOMIC DNA]</scope>
    <source>
        <strain evidence="11 12">GT1R17</strain>
    </source>
</reference>
<dbReference type="SUPFAM" id="SSF52540">
    <property type="entry name" value="P-loop containing nucleoside triphosphate hydrolases"/>
    <property type="match status" value="1"/>
</dbReference>
<dbReference type="PROSITE" id="PS00211">
    <property type="entry name" value="ABC_TRANSPORTER_1"/>
    <property type="match status" value="1"/>
</dbReference>
<dbReference type="Gene3D" id="1.20.1560.10">
    <property type="entry name" value="ABC transporter type 1, transmembrane domain"/>
    <property type="match status" value="1"/>
</dbReference>
<evidence type="ECO:0000313" key="12">
    <source>
        <dbReference type="Proteomes" id="UP000244248"/>
    </source>
</evidence>
<accession>A0A2T5MCW9</accession>
<feature type="transmembrane region" description="Helical" evidence="8">
    <location>
        <begin position="110"/>
        <end position="134"/>
    </location>
</feature>
<dbReference type="InterPro" id="IPR011527">
    <property type="entry name" value="ABC1_TM_dom"/>
</dbReference>
<dbReference type="GO" id="GO:0005524">
    <property type="term" value="F:ATP binding"/>
    <property type="evidence" value="ECO:0007669"/>
    <property type="project" value="UniProtKB-KW"/>
</dbReference>
<dbReference type="FunFam" id="3.40.50.300:FF:000186">
    <property type="entry name" value="ATP-binding cassette sub-family B member 7, mitochondrial"/>
    <property type="match status" value="1"/>
</dbReference>
<evidence type="ECO:0000256" key="8">
    <source>
        <dbReference type="SAM" id="Phobius"/>
    </source>
</evidence>
<comment type="subcellular location">
    <subcellularLocation>
        <location evidence="1">Cell membrane</location>
        <topology evidence="1">Multi-pass membrane protein</topology>
    </subcellularLocation>
</comment>
<organism evidence="11 12">
    <name type="scientific">Stenotrophobium rhamnosiphilum</name>
    <dbReference type="NCBI Taxonomy" id="2029166"/>
    <lineage>
        <taxon>Bacteria</taxon>
        <taxon>Pseudomonadati</taxon>
        <taxon>Pseudomonadota</taxon>
        <taxon>Gammaproteobacteria</taxon>
        <taxon>Nevskiales</taxon>
        <taxon>Nevskiaceae</taxon>
        <taxon>Stenotrophobium</taxon>
    </lineage>
</organism>
<evidence type="ECO:0000256" key="7">
    <source>
        <dbReference type="ARBA" id="ARBA00023136"/>
    </source>
</evidence>
<dbReference type="SMART" id="SM00382">
    <property type="entry name" value="AAA"/>
    <property type="match status" value="1"/>
</dbReference>
<dbReference type="OrthoDB" id="9806127at2"/>
<evidence type="ECO:0000259" key="9">
    <source>
        <dbReference type="PROSITE" id="PS50893"/>
    </source>
</evidence>
<evidence type="ECO:0000313" key="11">
    <source>
        <dbReference type="EMBL" id="PTU30411.1"/>
    </source>
</evidence>
<feature type="transmembrane region" description="Helical" evidence="8">
    <location>
        <begin position="223"/>
        <end position="245"/>
    </location>
</feature>
<dbReference type="Pfam" id="PF00664">
    <property type="entry name" value="ABC_membrane"/>
    <property type="match status" value="1"/>
</dbReference>
<feature type="transmembrane region" description="Helical" evidence="8">
    <location>
        <begin position="140"/>
        <end position="158"/>
    </location>
</feature>
<dbReference type="Gene3D" id="3.40.50.300">
    <property type="entry name" value="P-loop containing nucleotide triphosphate hydrolases"/>
    <property type="match status" value="1"/>
</dbReference>
<dbReference type="InterPro" id="IPR003593">
    <property type="entry name" value="AAA+_ATPase"/>
</dbReference>
<dbReference type="CDD" id="cd03253">
    <property type="entry name" value="ABCC_ATM1_transporter"/>
    <property type="match status" value="1"/>
</dbReference>
<keyword evidence="3 8" id="KW-0812">Transmembrane</keyword>
<keyword evidence="2" id="KW-0813">Transport</keyword>
<comment type="caution">
    <text evidence="11">The sequence shown here is derived from an EMBL/GenBank/DDBJ whole genome shotgun (WGS) entry which is preliminary data.</text>
</comment>
<dbReference type="InterPro" id="IPR017871">
    <property type="entry name" value="ABC_transporter-like_CS"/>
</dbReference>
<evidence type="ECO:0000256" key="3">
    <source>
        <dbReference type="ARBA" id="ARBA00022692"/>
    </source>
</evidence>
<dbReference type="InterPro" id="IPR027417">
    <property type="entry name" value="P-loop_NTPase"/>
</dbReference>
<feature type="domain" description="ABC transporter" evidence="9">
    <location>
        <begin position="317"/>
        <end position="551"/>
    </location>
</feature>
<keyword evidence="5" id="KW-0067">ATP-binding</keyword>
<sequence length="560" mass="62081">MLCLVIAKLTGVFLPMVMKHLVDDLTPTQNALVVVPIALLLTYGALRFANVMFGELRDLVFGRVAERAMRRAALNVFEHLHRLDLDFHLTRRTGGLSRDIERGVSGINSLLRFMLFNILPTLLEIGLVAAILLFNYGADFAIITVVSVILYIAFSVVITEWRNKYVRAANTLDSRANTRAIDSLLNYETVKYFGNEKHEAAQYDRALADWEVALMQNRLSLSALNAGQSLIVAGSLTWMMILAAQRIVDGHMTLGDFVAVNAYMVQLFVPLNFLGFVYREIRRSLTDMAKMFGLLEKNASISDAPTAQTLTTKAASVSFDHVQFGYGEKRRILNDVSFEIPAGRKLAVVGPSGAGKSTLARLLFRFYDAQGGSVRVDGVDIRQLSQDSLRAHIGVVPQDTVLFNDTIFYNIQYGRPDASREEVEHAARLAHLDAFIRQLPDGYETAVGERGLKLSGGEKQRVAIARALLKNPAIMIFDEATSSLDSGSEQAILGALREVAQRRTTLVIAHRLSTITDADEIILLDQGRIQERGTHESLLAAGGAYARLWQMQQTHPTEEK</sequence>
<evidence type="ECO:0000256" key="6">
    <source>
        <dbReference type="ARBA" id="ARBA00022989"/>
    </source>
</evidence>
<dbReference type="PROSITE" id="PS50929">
    <property type="entry name" value="ABC_TM1F"/>
    <property type="match status" value="1"/>
</dbReference>
<dbReference type="SUPFAM" id="SSF90123">
    <property type="entry name" value="ABC transporter transmembrane region"/>
    <property type="match status" value="1"/>
</dbReference>
<evidence type="ECO:0000256" key="1">
    <source>
        <dbReference type="ARBA" id="ARBA00004651"/>
    </source>
</evidence>
<keyword evidence="12" id="KW-1185">Reference proteome</keyword>
<dbReference type="GO" id="GO:0140359">
    <property type="term" value="F:ABC-type transporter activity"/>
    <property type="evidence" value="ECO:0007669"/>
    <property type="project" value="InterPro"/>
</dbReference>
<dbReference type="GO" id="GO:0005886">
    <property type="term" value="C:plasma membrane"/>
    <property type="evidence" value="ECO:0007669"/>
    <property type="project" value="UniProtKB-SubCell"/>
</dbReference>
<dbReference type="Proteomes" id="UP000244248">
    <property type="component" value="Unassembled WGS sequence"/>
</dbReference>
<evidence type="ECO:0000259" key="10">
    <source>
        <dbReference type="PROSITE" id="PS50929"/>
    </source>
</evidence>
<dbReference type="PANTHER" id="PTHR24221:SF632">
    <property type="entry name" value="ATP-DEPENDENT LIPID A-CORE FLIPPASE"/>
    <property type="match status" value="1"/>
</dbReference>
<proteinExistence type="predicted"/>
<keyword evidence="4" id="KW-0547">Nucleotide-binding</keyword>
<keyword evidence="6 8" id="KW-1133">Transmembrane helix</keyword>
<dbReference type="InterPro" id="IPR039421">
    <property type="entry name" value="Type_1_exporter"/>
</dbReference>
<keyword evidence="7 8" id="KW-0472">Membrane</keyword>
<evidence type="ECO:0000256" key="5">
    <source>
        <dbReference type="ARBA" id="ARBA00022840"/>
    </source>
</evidence>
<dbReference type="InterPro" id="IPR036640">
    <property type="entry name" value="ABC1_TM_sf"/>
</dbReference>
<gene>
    <name evidence="11" type="ORF">CJD38_15750</name>
</gene>
<dbReference type="EMBL" id="QANS01000006">
    <property type="protein sequence ID" value="PTU30411.1"/>
    <property type="molecule type" value="Genomic_DNA"/>
</dbReference>
<name>A0A2T5MCW9_9GAMM</name>
<dbReference type="InterPro" id="IPR003439">
    <property type="entry name" value="ABC_transporter-like_ATP-bd"/>
</dbReference>
<feature type="transmembrane region" description="Helical" evidence="8">
    <location>
        <begin position="29"/>
        <end position="49"/>
    </location>
</feature>
<feature type="transmembrane region" description="Helical" evidence="8">
    <location>
        <begin position="257"/>
        <end position="278"/>
    </location>
</feature>
<dbReference type="Pfam" id="PF00005">
    <property type="entry name" value="ABC_tran"/>
    <property type="match status" value="1"/>
</dbReference>
<feature type="domain" description="ABC transmembrane type-1" evidence="10">
    <location>
        <begin position="1"/>
        <end position="283"/>
    </location>
</feature>
<dbReference type="PROSITE" id="PS50893">
    <property type="entry name" value="ABC_TRANSPORTER_2"/>
    <property type="match status" value="1"/>
</dbReference>
<evidence type="ECO:0000256" key="2">
    <source>
        <dbReference type="ARBA" id="ARBA00022448"/>
    </source>
</evidence>
<dbReference type="AlphaFoldDB" id="A0A2T5MCW9"/>
<evidence type="ECO:0000256" key="4">
    <source>
        <dbReference type="ARBA" id="ARBA00022741"/>
    </source>
</evidence>
<dbReference type="PANTHER" id="PTHR24221">
    <property type="entry name" value="ATP-BINDING CASSETTE SUB-FAMILY B"/>
    <property type="match status" value="1"/>
</dbReference>
<dbReference type="GO" id="GO:0034040">
    <property type="term" value="F:ATPase-coupled lipid transmembrane transporter activity"/>
    <property type="evidence" value="ECO:0007669"/>
    <property type="project" value="TreeGrafter"/>
</dbReference>
<protein>
    <submittedName>
        <fullName evidence="11">Metal ABC transporter permease</fullName>
    </submittedName>
</protein>
<dbReference type="GO" id="GO:0016887">
    <property type="term" value="F:ATP hydrolysis activity"/>
    <property type="evidence" value="ECO:0007669"/>
    <property type="project" value="InterPro"/>
</dbReference>
<dbReference type="CDD" id="cd18582">
    <property type="entry name" value="ABC_6TM_ATM1_ABCB7"/>
    <property type="match status" value="1"/>
</dbReference>